<name>A0A9W7AXW6_9STRA</name>
<keyword evidence="4" id="KW-1185">Reference proteome</keyword>
<keyword evidence="1" id="KW-0472">Membrane</keyword>
<evidence type="ECO:0000313" key="4">
    <source>
        <dbReference type="Proteomes" id="UP001165085"/>
    </source>
</evidence>
<evidence type="ECO:0000256" key="2">
    <source>
        <dbReference type="SAM" id="SignalP"/>
    </source>
</evidence>
<organism evidence="3 4">
    <name type="scientific">Triparma strigata</name>
    <dbReference type="NCBI Taxonomy" id="1606541"/>
    <lineage>
        <taxon>Eukaryota</taxon>
        <taxon>Sar</taxon>
        <taxon>Stramenopiles</taxon>
        <taxon>Ochrophyta</taxon>
        <taxon>Bolidophyceae</taxon>
        <taxon>Parmales</taxon>
        <taxon>Triparmaceae</taxon>
        <taxon>Triparma</taxon>
    </lineage>
</organism>
<comment type="caution">
    <text evidence="3">The sequence shown here is derived from an EMBL/GenBank/DDBJ whole genome shotgun (WGS) entry which is preliminary data.</text>
</comment>
<dbReference type="InterPro" id="IPR012493">
    <property type="entry name" value="Renin_rcpt"/>
</dbReference>
<dbReference type="GO" id="GO:0038023">
    <property type="term" value="F:signaling receptor activity"/>
    <property type="evidence" value="ECO:0007669"/>
    <property type="project" value="InterPro"/>
</dbReference>
<dbReference type="GO" id="GO:0009897">
    <property type="term" value="C:external side of plasma membrane"/>
    <property type="evidence" value="ECO:0007669"/>
    <property type="project" value="TreeGrafter"/>
</dbReference>
<accession>A0A9W7AXW6</accession>
<keyword evidence="1" id="KW-0812">Transmembrane</keyword>
<dbReference type="EMBL" id="BRXY01000215">
    <property type="protein sequence ID" value="GMH77970.1"/>
    <property type="molecule type" value="Genomic_DNA"/>
</dbReference>
<dbReference type="OrthoDB" id="10510092at2759"/>
<dbReference type="Proteomes" id="UP001165085">
    <property type="component" value="Unassembled WGS sequence"/>
</dbReference>
<feature type="chain" id="PRO_5040793422" evidence="2">
    <location>
        <begin position="21"/>
        <end position="324"/>
    </location>
</feature>
<evidence type="ECO:0000256" key="1">
    <source>
        <dbReference type="SAM" id="Phobius"/>
    </source>
</evidence>
<dbReference type="PANTHER" id="PTHR13351">
    <property type="entry name" value="RENIN RECEPTOR"/>
    <property type="match status" value="1"/>
</dbReference>
<gene>
    <name evidence="3" type="ORF">TrST_g7842</name>
</gene>
<proteinExistence type="predicted"/>
<protein>
    <submittedName>
        <fullName evidence="3">Uncharacterized protein</fullName>
    </submittedName>
</protein>
<feature type="transmembrane region" description="Helical" evidence="1">
    <location>
        <begin position="276"/>
        <end position="298"/>
    </location>
</feature>
<evidence type="ECO:0000313" key="3">
    <source>
        <dbReference type="EMBL" id="GMH77970.1"/>
    </source>
</evidence>
<keyword evidence="1" id="KW-1133">Transmembrane helix</keyword>
<sequence length="324" mass="34479">MRASMMIPAVLLAAPAAASSSSSTSLSVFSSHPQQLHLVSSHGESPPLSADAASAIVGSIVGQTPPSARSEVIPLALDLFNRPGASVLVAVEGDDLLAMEELGNKWHDLQTFEVESEDPQDIVELLVGDYGASYGGVSAEELEAFVKGLGVKDLGLDDYGEDLIDELKSIVAAVKKQKRTECRDVGASSVDVVKVSSLKKLKNAGDSKYESASNLLSASVSFLLSSSSSSPCSSVIQYLRAETFGTSSRYLLDSTTTSRRLSPTASNSTNMSEIELYQICLWTSIVLVLVLYWVIYMVGSMDTNMDPMLLAKFKADVGDGVKYD</sequence>
<keyword evidence="2" id="KW-0732">Signal</keyword>
<reference evidence="4" key="1">
    <citation type="journal article" date="2023" name="Commun. Biol.">
        <title>Genome analysis of Parmales, the sister group of diatoms, reveals the evolutionary specialization of diatoms from phago-mixotrophs to photoautotrophs.</title>
        <authorList>
            <person name="Ban H."/>
            <person name="Sato S."/>
            <person name="Yoshikawa S."/>
            <person name="Yamada K."/>
            <person name="Nakamura Y."/>
            <person name="Ichinomiya M."/>
            <person name="Sato N."/>
            <person name="Blanc-Mathieu R."/>
            <person name="Endo H."/>
            <person name="Kuwata A."/>
            <person name="Ogata H."/>
        </authorList>
    </citation>
    <scope>NUCLEOTIDE SEQUENCE [LARGE SCALE GENOMIC DNA]</scope>
    <source>
        <strain evidence="4">NIES 3701</strain>
    </source>
</reference>
<feature type="signal peptide" evidence="2">
    <location>
        <begin position="1"/>
        <end position="20"/>
    </location>
</feature>
<dbReference type="AlphaFoldDB" id="A0A9W7AXW6"/>
<dbReference type="PANTHER" id="PTHR13351:SF1">
    <property type="entry name" value="RENIN RECEPTOR"/>
    <property type="match status" value="1"/>
</dbReference>